<evidence type="ECO:0000256" key="1">
    <source>
        <dbReference type="SAM" id="MobiDB-lite"/>
    </source>
</evidence>
<protein>
    <recommendedName>
        <fullName evidence="4">Gas vesicle protein</fullName>
    </recommendedName>
</protein>
<evidence type="ECO:0008006" key="4">
    <source>
        <dbReference type="Google" id="ProtNLM"/>
    </source>
</evidence>
<dbReference type="InterPro" id="IPR008634">
    <property type="entry name" value="Gas-vesicle_GvpO"/>
</dbReference>
<dbReference type="GO" id="GO:0031412">
    <property type="term" value="P:gas vesicle organization"/>
    <property type="evidence" value="ECO:0007669"/>
    <property type="project" value="InterPro"/>
</dbReference>
<dbReference type="Pfam" id="PF05800">
    <property type="entry name" value="GvpO"/>
    <property type="match status" value="1"/>
</dbReference>
<sequence length="110" mass="12685">MANAALEQESEDRAGLQTKRKHKSTVKEVGDEALFQIAEILNRKVEEVIAVSKSGDYWYVQLEVLERKAVPDTQDILGIYELKVDSNYDVIDYKRIGMRHRGDMIELEED</sequence>
<feature type="region of interest" description="Disordered" evidence="1">
    <location>
        <begin position="1"/>
        <end position="24"/>
    </location>
</feature>
<accession>A0A2A2HUA2</accession>
<gene>
    <name evidence="2" type="ORF">ASJ81_18920</name>
</gene>
<comment type="caution">
    <text evidence="2">The sequence shown here is derived from an EMBL/GenBank/DDBJ whole genome shotgun (WGS) entry which is preliminary data.</text>
</comment>
<dbReference type="EMBL" id="LMVP01000129">
    <property type="protein sequence ID" value="PAV13091.1"/>
    <property type="molecule type" value="Genomic_DNA"/>
</dbReference>
<name>A0A2A2HUA2_9EURY</name>
<dbReference type="RefSeq" id="WP_170943249.1">
    <property type="nucleotide sequence ID" value="NZ_LMVP01000129.1"/>
</dbReference>
<dbReference type="Proteomes" id="UP000218164">
    <property type="component" value="Unassembled WGS sequence"/>
</dbReference>
<dbReference type="AlphaFoldDB" id="A0A2A2HUA2"/>
<organism evidence="2 3">
    <name type="scientific">Methanosarcina spelaei</name>
    <dbReference type="NCBI Taxonomy" id="1036679"/>
    <lineage>
        <taxon>Archaea</taxon>
        <taxon>Methanobacteriati</taxon>
        <taxon>Methanobacteriota</taxon>
        <taxon>Stenosarchaea group</taxon>
        <taxon>Methanomicrobia</taxon>
        <taxon>Methanosarcinales</taxon>
        <taxon>Methanosarcinaceae</taxon>
        <taxon>Methanosarcina</taxon>
    </lineage>
</organism>
<evidence type="ECO:0000313" key="3">
    <source>
        <dbReference type="Proteomes" id="UP000218164"/>
    </source>
</evidence>
<dbReference type="OrthoDB" id="205220at2157"/>
<evidence type="ECO:0000313" key="2">
    <source>
        <dbReference type="EMBL" id="PAV13091.1"/>
    </source>
</evidence>
<proteinExistence type="predicted"/>
<reference evidence="2 3" key="1">
    <citation type="journal article" date="2017" name="BMC Genomics">
        <title>Genomic analysis of methanogenic archaea reveals a shift towards energy conservation.</title>
        <authorList>
            <person name="Gilmore S.P."/>
            <person name="Henske J.K."/>
            <person name="Sexton J.A."/>
            <person name="Solomon K.V."/>
            <person name="Seppala S."/>
            <person name="Yoo J.I."/>
            <person name="Huyett L.M."/>
            <person name="Pressman A."/>
            <person name="Cogan J.Z."/>
            <person name="Kivenson V."/>
            <person name="Peng X."/>
            <person name="Tan Y."/>
            <person name="Valentine D.L."/>
            <person name="O'Malley M.A."/>
        </authorList>
    </citation>
    <scope>NUCLEOTIDE SEQUENCE [LARGE SCALE GENOMIC DNA]</scope>
    <source>
        <strain evidence="2 3">MC-15</strain>
    </source>
</reference>
<keyword evidence="3" id="KW-1185">Reference proteome</keyword>